<dbReference type="Pfam" id="PF01555">
    <property type="entry name" value="N6_N4_Mtase"/>
    <property type="match status" value="1"/>
</dbReference>
<dbReference type="RefSeq" id="WP_160647795.1">
    <property type="nucleotide sequence ID" value="NZ_SIJB01000049.1"/>
</dbReference>
<dbReference type="EMBL" id="SIJB01000049">
    <property type="protein sequence ID" value="NBI30981.1"/>
    <property type="molecule type" value="Genomic_DNA"/>
</dbReference>
<proteinExistence type="inferred from homology"/>
<evidence type="ECO:0000313" key="6">
    <source>
        <dbReference type="EMBL" id="NBI30981.1"/>
    </source>
</evidence>
<dbReference type="InterPro" id="IPR002941">
    <property type="entry name" value="DNA_methylase_N4/N6"/>
</dbReference>
<comment type="similarity">
    <text evidence="4">Belongs to the N(4)/N(6)-methyltransferase family.</text>
</comment>
<dbReference type="InterPro" id="IPR001091">
    <property type="entry name" value="RM_Methyltransferase"/>
</dbReference>
<gene>
    <name evidence="6" type="ORF">ERL59_18685</name>
</gene>
<evidence type="ECO:0000256" key="4">
    <source>
        <dbReference type="RuleBase" id="RU362026"/>
    </source>
</evidence>
<dbReference type="AlphaFoldDB" id="A0A6N9Q8G7"/>
<dbReference type="OrthoDB" id="9800801at2"/>
<dbReference type="GO" id="GO:0009307">
    <property type="term" value="P:DNA restriction-modification system"/>
    <property type="evidence" value="ECO:0007669"/>
    <property type="project" value="UniProtKB-KW"/>
</dbReference>
<accession>A0A6N9Q8G7</accession>
<evidence type="ECO:0000256" key="3">
    <source>
        <dbReference type="ARBA" id="ARBA00022747"/>
    </source>
</evidence>
<dbReference type="PRINTS" id="PR00508">
    <property type="entry name" value="S21N4MTFRASE"/>
</dbReference>
<dbReference type="GO" id="GO:0003677">
    <property type="term" value="F:DNA binding"/>
    <property type="evidence" value="ECO:0007669"/>
    <property type="project" value="InterPro"/>
</dbReference>
<dbReference type="Gene3D" id="3.40.50.150">
    <property type="entry name" value="Vaccinia Virus protein VP39"/>
    <property type="match status" value="1"/>
</dbReference>
<evidence type="ECO:0000256" key="1">
    <source>
        <dbReference type="ARBA" id="ARBA00022603"/>
    </source>
</evidence>
<dbReference type="InterPro" id="IPR029063">
    <property type="entry name" value="SAM-dependent_MTases_sf"/>
</dbReference>
<sequence>MGKDSIGSLKLNKIYQTDCLKGMELIPDKSIDMILCDLPYGTTQNKWDSIIDIESLWNQYKRIIKDNGAIVLTGQDKFSSQMMLSEPKLHRYNLIWEKSHAVGFLNARRMPLRKHEDIMVFYKKLPKYNPQLEDKPKENIRPITTKNRLTTNYGNFDEGNHRTIPEDKTYPKSIIKISNESKTSTFHPTQKPVALFEYLIKTYTDEGEIVLDNCMGSGTTAVAAIKSNREFIGFEINKEYFTKANQRLKYAMDETVDKNAV</sequence>
<reference evidence="6 7" key="1">
    <citation type="submission" date="2019-01" db="EMBL/GenBank/DDBJ databases">
        <title>Chengkuizengella sp. nov., isolated from deep-sea sediment of East Pacific Ocean.</title>
        <authorList>
            <person name="Yang J."/>
            <person name="Lai Q."/>
            <person name="Shao Z."/>
        </authorList>
    </citation>
    <scope>NUCLEOTIDE SEQUENCE [LARGE SCALE GENOMIC DNA]</scope>
    <source>
        <strain evidence="6 7">YPA3-1-1</strain>
    </source>
</reference>
<dbReference type="Proteomes" id="UP000448943">
    <property type="component" value="Unassembled WGS sequence"/>
</dbReference>
<dbReference type="GO" id="GO:0032259">
    <property type="term" value="P:methylation"/>
    <property type="evidence" value="ECO:0007669"/>
    <property type="project" value="UniProtKB-KW"/>
</dbReference>
<keyword evidence="3" id="KW-0680">Restriction system</keyword>
<keyword evidence="1 6" id="KW-0489">Methyltransferase</keyword>
<protein>
    <recommendedName>
        <fullName evidence="4">Methyltransferase</fullName>
        <ecNumber evidence="4">2.1.1.-</ecNumber>
    </recommendedName>
</protein>
<name>A0A6N9Q8G7_9BACL</name>
<dbReference type="EC" id="2.1.1.-" evidence="4"/>
<keyword evidence="7" id="KW-1185">Reference proteome</keyword>
<evidence type="ECO:0000256" key="2">
    <source>
        <dbReference type="ARBA" id="ARBA00022679"/>
    </source>
</evidence>
<evidence type="ECO:0000259" key="5">
    <source>
        <dbReference type="Pfam" id="PF01555"/>
    </source>
</evidence>
<organism evidence="6 7">
    <name type="scientific">Chengkuizengella marina</name>
    <dbReference type="NCBI Taxonomy" id="2507566"/>
    <lineage>
        <taxon>Bacteria</taxon>
        <taxon>Bacillati</taxon>
        <taxon>Bacillota</taxon>
        <taxon>Bacilli</taxon>
        <taxon>Bacillales</taxon>
        <taxon>Paenibacillaceae</taxon>
        <taxon>Chengkuizengella</taxon>
    </lineage>
</organism>
<dbReference type="SUPFAM" id="SSF53335">
    <property type="entry name" value="S-adenosyl-L-methionine-dependent methyltransferases"/>
    <property type="match status" value="1"/>
</dbReference>
<feature type="domain" description="DNA methylase N-4/N-6" evidence="5">
    <location>
        <begin position="31"/>
        <end position="245"/>
    </location>
</feature>
<evidence type="ECO:0000313" key="7">
    <source>
        <dbReference type="Proteomes" id="UP000448943"/>
    </source>
</evidence>
<dbReference type="GO" id="GO:0008170">
    <property type="term" value="F:N-methyltransferase activity"/>
    <property type="evidence" value="ECO:0007669"/>
    <property type="project" value="InterPro"/>
</dbReference>
<comment type="caution">
    <text evidence="6">The sequence shown here is derived from an EMBL/GenBank/DDBJ whole genome shotgun (WGS) entry which is preliminary data.</text>
</comment>
<keyword evidence="2 6" id="KW-0808">Transferase</keyword>